<feature type="region of interest" description="Disordered" evidence="1">
    <location>
        <begin position="1"/>
        <end position="20"/>
    </location>
</feature>
<accession>K8ENA8</accession>
<dbReference type="AlphaFoldDB" id="K8ENA8"/>
<proteinExistence type="predicted"/>
<dbReference type="Proteomes" id="UP000198341">
    <property type="component" value="Chromosome 14"/>
</dbReference>
<gene>
    <name evidence="2" type="ordered locus">Bathy14g01880</name>
</gene>
<dbReference type="OrthoDB" id="2918at2759"/>
<dbReference type="Gene3D" id="3.90.550.10">
    <property type="entry name" value="Spore Coat Polysaccharide Biosynthesis Protein SpsA, Chain A"/>
    <property type="match status" value="1"/>
</dbReference>
<evidence type="ECO:0000313" key="2">
    <source>
        <dbReference type="EMBL" id="CCO19727.1"/>
    </source>
</evidence>
<feature type="compositionally biased region" description="Polar residues" evidence="1">
    <location>
        <begin position="1"/>
        <end position="17"/>
    </location>
</feature>
<dbReference type="SUPFAM" id="SSF53448">
    <property type="entry name" value="Nucleotide-diphospho-sugar transferases"/>
    <property type="match status" value="1"/>
</dbReference>
<dbReference type="InterPro" id="IPR029044">
    <property type="entry name" value="Nucleotide-diphossugar_trans"/>
</dbReference>
<dbReference type="GO" id="GO:0016757">
    <property type="term" value="F:glycosyltransferase activity"/>
    <property type="evidence" value="ECO:0007669"/>
    <property type="project" value="UniProtKB-ARBA"/>
</dbReference>
<dbReference type="EMBL" id="FO082265">
    <property type="protein sequence ID" value="CCO19727.1"/>
    <property type="molecule type" value="Genomic_DNA"/>
</dbReference>
<dbReference type="PANTHER" id="PTHR22916">
    <property type="entry name" value="GLYCOSYLTRANSFERASE"/>
    <property type="match status" value="1"/>
</dbReference>
<protein>
    <submittedName>
        <fullName evidence="2">Uncharacterized protein</fullName>
    </submittedName>
</protein>
<dbReference type="KEGG" id="bpg:Bathy14g01880"/>
<dbReference type="eggNOG" id="ENOG502STUC">
    <property type="taxonomic scope" value="Eukaryota"/>
</dbReference>
<dbReference type="RefSeq" id="XP_007509270.1">
    <property type="nucleotide sequence ID" value="XM_007509208.1"/>
</dbReference>
<keyword evidence="3" id="KW-1185">Reference proteome</keyword>
<reference evidence="2 3" key="1">
    <citation type="submission" date="2011-10" db="EMBL/GenBank/DDBJ databases">
        <authorList>
            <person name="Genoscope - CEA"/>
        </authorList>
    </citation>
    <scope>NUCLEOTIDE SEQUENCE [LARGE SCALE GENOMIC DNA]</scope>
    <source>
        <strain evidence="2 3">RCC 1105</strain>
    </source>
</reference>
<dbReference type="GeneID" id="19011888"/>
<dbReference type="PANTHER" id="PTHR22916:SF3">
    <property type="entry name" value="UDP-GLCNAC:BETAGAL BETA-1,3-N-ACETYLGLUCOSAMINYLTRANSFERASE-LIKE PROTEIN 1"/>
    <property type="match status" value="1"/>
</dbReference>
<evidence type="ECO:0000313" key="3">
    <source>
        <dbReference type="Proteomes" id="UP000198341"/>
    </source>
</evidence>
<evidence type="ECO:0000256" key="1">
    <source>
        <dbReference type="SAM" id="MobiDB-lite"/>
    </source>
</evidence>
<organism evidence="2 3">
    <name type="scientific">Bathycoccus prasinos</name>
    <dbReference type="NCBI Taxonomy" id="41875"/>
    <lineage>
        <taxon>Eukaryota</taxon>
        <taxon>Viridiplantae</taxon>
        <taxon>Chlorophyta</taxon>
        <taxon>Mamiellophyceae</taxon>
        <taxon>Mamiellales</taxon>
        <taxon>Bathycoccaceae</taxon>
        <taxon>Bathycoccus</taxon>
    </lineage>
</organism>
<sequence length="808" mass="90176">MHSVASNTAGLSQRSRGSSTSTTCSLLTVVLCCLIGFSLIAKTVNTHSITKILDGKIYDSLIIEQGVVREVANEGESIELLTTASNFSSLASEKSFSSDSQKARFLSPKPSIIIGGNSFSIKPEADTLSLRDPNQFEKDFGDNTIFGGFEDAPKFATRLQNMAAVLENREIAETSKLMMQPLLPPCRRVFLPRQSLVDTKPRGTRAPAHGIKRCRITHDDHPTIALALLIEKSAEIVNTIRRLQKLAAEIKGSNNGTRKAEVLVLVDGQWPGEKTLLNAHKLMEGENDWFLISKNKLGEMKQFNKLTRCSQAEVVVWLSVDDLPPENVTNSEQRNWIEWITSAIKIIQSDKSIALVTPQNKELHDEAMRYSMSVKLAPFVVRRESVIKLGGIEEWGGCRGEKITREVGTELSQRLWRGGFKAILLVSSTDFLGRPLPLASTNQSVGGDIADIDSEWPFVLPGRTKKDISEAREALISEASRTKEVVGNCASPGLDDSGIYHGATKSCQGEIQSYPIVSIVMQYFRRPKIIIPLLNSLVRLKFQVEFIINNDSISELSEFTRYSSRGPGNYDWVLALFNNVHEIRGYNRLGMFASSELVMLIQDDDAAPKDDSWVRNALYFFNKYPTLGILGGYRGRIDNGRKQMADLKQNNGQKFGADWKRDRMKLTQALTTLDPGINKPFMWMYKVNLAPLIVRRSLFTEVGGFNTNFSCAGNPGIGLDYEISIRLWKLGWRVGLYDPKFHHAIGNSKQSGTHSGPQKKIRDASEGQNNMLMYRMYPNFHHKVGSSIVMKSNQQGIKSGSFRKIKGR</sequence>
<name>K8ENA8_9CHLO</name>